<keyword evidence="2" id="KW-0067">ATP-binding</keyword>
<dbReference type="SUPFAM" id="SSF140931">
    <property type="entry name" value="Fic-like"/>
    <property type="match status" value="1"/>
</dbReference>
<sequence>MSSVDVWPKVQWEEYLWVPTLPAELVSRRVRERHRGPYRAATVPLIARQRVVLPSAVLAAAEEASIDIARFDAEAGAMVAPFGAVLLRSESSSSSRIENLTSGAKAIALAELGATDQRNAVEIIGNVHAMQTAIDLSDSLDEDLVLAVHAALMTGHEPAAGQWRTRQVWIGGDNFGPHGAEFVPPHHDRVPAAMADLMAFTRRDDIPILVHAALAHAHFETVHPFTDGNGRTGRALIHSMLRTRQLTRNVTVPIAAGLLTDVTTYFAALTAYRNGDPVPIVTRMAEATFAALTNARLLVSEVIEIRREWAAAVNARPQATAWRIADLALRLPVLDAETIARELDLPPSNAVRALDPLVDAGVLTEFTGKRRNRMWQAREILDALDAFAARAGRRSLG</sequence>
<comment type="caution">
    <text evidence="4">The sequence shown here is derived from an EMBL/GenBank/DDBJ whole genome shotgun (WGS) entry which is preliminary data.</text>
</comment>
<keyword evidence="5" id="KW-1185">Reference proteome</keyword>
<evidence type="ECO:0000259" key="3">
    <source>
        <dbReference type="PROSITE" id="PS51459"/>
    </source>
</evidence>
<feature type="binding site" evidence="2">
    <location>
        <begin position="227"/>
        <end position="234"/>
    </location>
    <ligand>
        <name>ATP</name>
        <dbReference type="ChEBI" id="CHEBI:30616"/>
    </ligand>
</feature>
<dbReference type="InterPro" id="IPR003812">
    <property type="entry name" value="Fido"/>
</dbReference>
<dbReference type="RefSeq" id="WP_153346957.1">
    <property type="nucleotide sequence ID" value="NZ_WEGI01000012.1"/>
</dbReference>
<dbReference type="GO" id="GO:0005524">
    <property type="term" value="F:ATP binding"/>
    <property type="evidence" value="ECO:0007669"/>
    <property type="project" value="UniProtKB-KW"/>
</dbReference>
<evidence type="ECO:0000256" key="1">
    <source>
        <dbReference type="PIRSR" id="PIRSR640198-1"/>
    </source>
</evidence>
<feature type="active site" evidence="1">
    <location>
        <position position="223"/>
    </location>
</feature>
<accession>A0A7K0DW95</accession>
<dbReference type="OrthoDB" id="9813719at2"/>
<keyword evidence="2" id="KW-0547">Nucleotide-binding</keyword>
<organism evidence="4 5">
    <name type="scientific">Nocardia aurantia</name>
    <dbReference type="NCBI Taxonomy" id="2585199"/>
    <lineage>
        <taxon>Bacteria</taxon>
        <taxon>Bacillati</taxon>
        <taxon>Actinomycetota</taxon>
        <taxon>Actinomycetes</taxon>
        <taxon>Mycobacteriales</taxon>
        <taxon>Nocardiaceae</taxon>
        <taxon>Nocardia</taxon>
    </lineage>
</organism>
<dbReference type="Gene3D" id="1.10.3290.10">
    <property type="entry name" value="Fido-like domain"/>
    <property type="match status" value="1"/>
</dbReference>
<evidence type="ECO:0000313" key="5">
    <source>
        <dbReference type="Proteomes" id="UP000431401"/>
    </source>
</evidence>
<dbReference type="Proteomes" id="UP000431401">
    <property type="component" value="Unassembled WGS sequence"/>
</dbReference>
<reference evidence="4 5" key="1">
    <citation type="submission" date="2019-10" db="EMBL/GenBank/DDBJ databases">
        <title>Nocardia macrotermitis sp. nov. and Nocardia aurantia sp. nov., isolated from the gut of fungus growing-termite Macrotermes natalensis.</title>
        <authorList>
            <person name="Benndorf R."/>
            <person name="Schwitalla J."/>
            <person name="Martin K."/>
            <person name="De Beer W."/>
            <person name="Kaster A.-K."/>
            <person name="Vollmers J."/>
            <person name="Poulsen M."/>
            <person name="Beemelmanns C."/>
        </authorList>
    </citation>
    <scope>NUCLEOTIDE SEQUENCE [LARGE SCALE GENOMIC DNA]</scope>
    <source>
        <strain evidence="4 5">RB56</strain>
    </source>
</reference>
<evidence type="ECO:0000313" key="4">
    <source>
        <dbReference type="EMBL" id="MQY29787.1"/>
    </source>
</evidence>
<gene>
    <name evidence="4" type="ORF">NRB56_53800</name>
</gene>
<dbReference type="AlphaFoldDB" id="A0A7K0DW95"/>
<protein>
    <recommendedName>
        <fullName evidence="3">Fido domain-containing protein</fullName>
    </recommendedName>
</protein>
<dbReference type="EMBL" id="WEGI01000012">
    <property type="protein sequence ID" value="MQY29787.1"/>
    <property type="molecule type" value="Genomic_DNA"/>
</dbReference>
<proteinExistence type="predicted"/>
<dbReference type="PROSITE" id="PS51459">
    <property type="entry name" value="FIDO"/>
    <property type="match status" value="1"/>
</dbReference>
<dbReference type="Pfam" id="PF02661">
    <property type="entry name" value="Fic"/>
    <property type="match status" value="1"/>
</dbReference>
<feature type="domain" description="Fido" evidence="3">
    <location>
        <begin position="140"/>
        <end position="286"/>
    </location>
</feature>
<name>A0A7K0DW95_9NOCA</name>
<dbReference type="InterPro" id="IPR036597">
    <property type="entry name" value="Fido-like_dom_sf"/>
</dbReference>
<dbReference type="PANTHER" id="PTHR13504:SF38">
    <property type="entry name" value="FIDO DOMAIN-CONTAINING PROTEIN"/>
    <property type="match status" value="1"/>
</dbReference>
<evidence type="ECO:0000256" key="2">
    <source>
        <dbReference type="PIRSR" id="PIRSR640198-2"/>
    </source>
</evidence>
<dbReference type="InterPro" id="IPR040198">
    <property type="entry name" value="Fido_containing"/>
</dbReference>
<dbReference type="PANTHER" id="PTHR13504">
    <property type="entry name" value="FIDO DOMAIN-CONTAINING PROTEIN DDB_G0283145"/>
    <property type="match status" value="1"/>
</dbReference>